<evidence type="ECO:0000313" key="2">
    <source>
        <dbReference type="EMBL" id="KPC58515.1"/>
    </source>
</evidence>
<evidence type="ECO:0008006" key="4">
    <source>
        <dbReference type="Google" id="ProtNLM"/>
    </source>
</evidence>
<organism evidence="2 3">
    <name type="scientific">Streptomyces chattanoogensis</name>
    <dbReference type="NCBI Taxonomy" id="66876"/>
    <lineage>
        <taxon>Bacteria</taxon>
        <taxon>Bacillati</taxon>
        <taxon>Actinomycetota</taxon>
        <taxon>Actinomycetes</taxon>
        <taxon>Kitasatosporales</taxon>
        <taxon>Streptomycetaceae</taxon>
        <taxon>Streptomyces</taxon>
    </lineage>
</organism>
<evidence type="ECO:0000256" key="1">
    <source>
        <dbReference type="SAM" id="MobiDB-lite"/>
    </source>
</evidence>
<reference evidence="3" key="1">
    <citation type="submission" date="2015-07" db="EMBL/GenBank/DDBJ databases">
        <authorList>
            <person name="Ju K.-S."/>
            <person name="Doroghazi J.R."/>
            <person name="Metcalf W.W."/>
        </authorList>
    </citation>
    <scope>NUCLEOTIDE SEQUENCE [LARGE SCALE GENOMIC DNA]</scope>
    <source>
        <strain evidence="3">NRRL ISP-5002</strain>
    </source>
</reference>
<keyword evidence="3" id="KW-1185">Reference proteome</keyword>
<dbReference type="EMBL" id="LGKG01000207">
    <property type="protein sequence ID" value="KPC58515.1"/>
    <property type="molecule type" value="Genomic_DNA"/>
</dbReference>
<feature type="region of interest" description="Disordered" evidence="1">
    <location>
        <begin position="641"/>
        <end position="667"/>
    </location>
</feature>
<proteinExistence type="predicted"/>
<dbReference type="AlphaFoldDB" id="A0A0N1JVL0"/>
<comment type="caution">
    <text evidence="2">The sequence shown here is derived from an EMBL/GenBank/DDBJ whole genome shotgun (WGS) entry which is preliminary data.</text>
</comment>
<gene>
    <name evidence="2" type="ORF">ADL29_39505</name>
</gene>
<evidence type="ECO:0000313" key="3">
    <source>
        <dbReference type="Proteomes" id="UP000037982"/>
    </source>
</evidence>
<name>A0A0N1JVL0_9ACTN</name>
<protein>
    <recommendedName>
        <fullName evidence="4">Fe2OG dioxygenase domain-containing protein</fullName>
    </recommendedName>
</protein>
<dbReference type="PATRIC" id="fig|66876.3.peg.8670"/>
<dbReference type="RefSeq" id="WP_053928272.1">
    <property type="nucleotide sequence ID" value="NZ_LGKG01000207.1"/>
</dbReference>
<feature type="compositionally biased region" description="Acidic residues" evidence="1">
    <location>
        <begin position="651"/>
        <end position="667"/>
    </location>
</feature>
<dbReference type="Gene3D" id="2.60.120.620">
    <property type="entry name" value="q2cbj1_9rhob like domain"/>
    <property type="match status" value="1"/>
</dbReference>
<dbReference type="Proteomes" id="UP000037982">
    <property type="component" value="Unassembled WGS sequence"/>
</dbReference>
<accession>A0A0N1JVL0</accession>
<sequence>MSIELRDRFFALSGGQGTDDEVARYRAEVDATDTEPAATLDGLGISWHPTARHKAVRFLEAGRIDADVRKLFARPSEGAPHLAAVFVDPRELSFRTFENIVPLDRLFADVPLELGLTEPVELAKDAYASSLRLPDAARAGLARLDSLNLYVPPLNASSRGGERFIFHSALLAEALTKAVAAAMPEAMLDGFSHVNPVFRCNRFEPGDGNFHHHRDTPYYDAARGHVSRYTVLLYLTGGSAEPAALDLTGGPSVAEIEPFTCVVFDQRYEHEGAPYRDGRKVFLRTELVFSEPEVTHDPGIGALFSKACYWTGESVFAPELARHADAYYNQVAAAHWSGLPSGTDRTPGTGREPFIHKQFRGVHFVANGYDFWFPKSDTLSLTECAAITLLDYFNCKLGDTAFRDLCDTQTLEAEGADGAWIPAFLDDAKRGGSAVSPFDKSALFPDPEEADDVCCPFHGIGRFDPRRHDEIIDLYERAQTFAKAHLMPAPILLLGEDVVLDPEKFVIRGNQIHVLGDQPLTPVNFAACWNYGGMPENYLDVAATVGAAHFLVPPIVFTETDDCYHLQFDFFRNTWMVKHQQSAMPVPMIRDIAEADPDELDADEAFPWMDAVDPSLVIDGDGERAAAPWWAEGAPPVDELYDHHAERYYNEEEEEEEEEENDGEEDD</sequence>
<feature type="compositionally biased region" description="Basic and acidic residues" evidence="1">
    <location>
        <begin position="641"/>
        <end position="650"/>
    </location>
</feature>